<dbReference type="Gene3D" id="3.40.50.720">
    <property type="entry name" value="NAD(P)-binding Rossmann-like Domain"/>
    <property type="match status" value="1"/>
</dbReference>
<dbReference type="InterPro" id="IPR036291">
    <property type="entry name" value="NAD(P)-bd_dom_sf"/>
</dbReference>
<dbReference type="RefSeq" id="WP_092050122.1">
    <property type="nucleotide sequence ID" value="NZ_FOQD01000007.1"/>
</dbReference>
<accession>A0A1I3H0S6</accession>
<dbReference type="SUPFAM" id="SSF51735">
    <property type="entry name" value="NAD(P)-binding Rossmann-fold domains"/>
    <property type="match status" value="1"/>
</dbReference>
<dbReference type="InterPro" id="IPR050463">
    <property type="entry name" value="Gfo/Idh/MocA_oxidrdct_glycsds"/>
</dbReference>
<evidence type="ECO:0000313" key="4">
    <source>
        <dbReference type="Proteomes" id="UP000199518"/>
    </source>
</evidence>
<dbReference type="SUPFAM" id="SSF55347">
    <property type="entry name" value="Glyceraldehyde-3-phosphate dehydrogenase-like, C-terminal domain"/>
    <property type="match status" value="1"/>
</dbReference>
<dbReference type="EMBL" id="FOQD01000007">
    <property type="protein sequence ID" value="SFI29344.1"/>
    <property type="molecule type" value="Genomic_DNA"/>
</dbReference>
<name>A0A1I3H0S6_9PLAN</name>
<feature type="domain" description="Gfo/Idh/MocA-like oxidoreductase bacterial type C-terminal" evidence="2">
    <location>
        <begin position="197"/>
        <end position="254"/>
    </location>
</feature>
<dbReference type="Proteomes" id="UP000199518">
    <property type="component" value="Unassembled WGS sequence"/>
</dbReference>
<sequence length="479" mass="53245">MLKLNRRGFLAAAAATVAIRPWSRVLGANSDIRVAVIGVNNIGKTHLMNFPKIPGVRVVGVCDVDSKVLGQRATEFEKEFGAIKQYADLRQVFDDPGVDVVVLAVPNHWHALGTIWACQAGKDVYVEKPCSYNIWEAGQMIKAADKYQRIVQVGIQRRSLDYMQAWFKELQAGALGKINCVRALYYNRRESIGRVAKPQSPPPEVNHDLWSGPAPTPILRNKYHYDWHWYWDIGNGELGNNGPHVLDLARTALGVKEFPRSVWSMGGRYAWDDNGETPNTHIIHYGYEPAPIIMEIRNLPERANTKENTKYRGLGVGIVVDCEHGSYVGFDKGTVYDKAGKAVREITGEVGGDSGRQVHRENFVKALRSRNTSDLNCSLPQGHLSSSLCHLGNISHRLGEPLPLAAANERIQSEPLFGETGRRLVEHLDANQIPLAKTTIELGAALTFDPESQTFPQSPAANGLLKRTYREPYVVPENV</sequence>
<dbReference type="PANTHER" id="PTHR43818">
    <property type="entry name" value="BCDNA.GH03377"/>
    <property type="match status" value="1"/>
</dbReference>
<keyword evidence="4" id="KW-1185">Reference proteome</keyword>
<dbReference type="PANTHER" id="PTHR43818:SF5">
    <property type="entry name" value="OXIDOREDUCTASE FAMILY PROTEIN"/>
    <property type="match status" value="1"/>
</dbReference>
<proteinExistence type="predicted"/>
<protein>
    <submittedName>
        <fullName evidence="3">Predicted dehydrogenase</fullName>
    </submittedName>
</protein>
<dbReference type="GO" id="GO:0000166">
    <property type="term" value="F:nucleotide binding"/>
    <property type="evidence" value="ECO:0007669"/>
    <property type="project" value="InterPro"/>
</dbReference>
<dbReference type="STRING" id="1576369.SAMN05421753_107207"/>
<dbReference type="InterPro" id="IPR000683">
    <property type="entry name" value="Gfo/Idh/MocA-like_OxRdtase_N"/>
</dbReference>
<organism evidence="3 4">
    <name type="scientific">Planctomicrobium piriforme</name>
    <dbReference type="NCBI Taxonomy" id="1576369"/>
    <lineage>
        <taxon>Bacteria</taxon>
        <taxon>Pseudomonadati</taxon>
        <taxon>Planctomycetota</taxon>
        <taxon>Planctomycetia</taxon>
        <taxon>Planctomycetales</taxon>
        <taxon>Planctomycetaceae</taxon>
        <taxon>Planctomicrobium</taxon>
    </lineage>
</organism>
<gene>
    <name evidence="3" type="ORF">SAMN05421753_107207</name>
</gene>
<evidence type="ECO:0000259" key="1">
    <source>
        <dbReference type="Pfam" id="PF01408"/>
    </source>
</evidence>
<dbReference type="OrthoDB" id="9788246at2"/>
<dbReference type="Pfam" id="PF01408">
    <property type="entry name" value="GFO_IDH_MocA"/>
    <property type="match status" value="1"/>
</dbReference>
<evidence type="ECO:0000313" key="3">
    <source>
        <dbReference type="EMBL" id="SFI29344.1"/>
    </source>
</evidence>
<reference evidence="4" key="1">
    <citation type="submission" date="2016-10" db="EMBL/GenBank/DDBJ databases">
        <authorList>
            <person name="Varghese N."/>
            <person name="Submissions S."/>
        </authorList>
    </citation>
    <scope>NUCLEOTIDE SEQUENCE [LARGE SCALE GENOMIC DNA]</scope>
    <source>
        <strain evidence="4">DSM 26348</strain>
    </source>
</reference>
<dbReference type="Pfam" id="PF19051">
    <property type="entry name" value="GFO_IDH_MocA_C2"/>
    <property type="match status" value="1"/>
</dbReference>
<dbReference type="AlphaFoldDB" id="A0A1I3H0S6"/>
<dbReference type="Gene3D" id="3.30.360.10">
    <property type="entry name" value="Dihydrodipicolinate Reductase, domain 2"/>
    <property type="match status" value="1"/>
</dbReference>
<feature type="domain" description="Gfo/Idh/MocA-like oxidoreductase N-terminal" evidence="1">
    <location>
        <begin position="32"/>
        <end position="154"/>
    </location>
</feature>
<dbReference type="InterPro" id="IPR043906">
    <property type="entry name" value="Gfo/Idh/MocA_OxRdtase_bact_C"/>
</dbReference>
<evidence type="ECO:0000259" key="2">
    <source>
        <dbReference type="Pfam" id="PF19051"/>
    </source>
</evidence>